<evidence type="ECO:0000259" key="2">
    <source>
        <dbReference type="Pfam" id="PF20410"/>
    </source>
</evidence>
<feature type="domain" description="X-Tfes XVIPCD" evidence="2">
    <location>
        <begin position="813"/>
        <end position="920"/>
    </location>
</feature>
<feature type="region of interest" description="Disordered" evidence="1">
    <location>
        <begin position="646"/>
        <end position="671"/>
    </location>
</feature>
<reference evidence="3 4" key="1">
    <citation type="submission" date="2018-12" db="EMBL/GenBank/DDBJ databases">
        <title>Dyella dinghuensis sp. nov. DHOA06 and Dyella choica sp. nov. 4M-K27, isolated from forest soil.</title>
        <authorList>
            <person name="Qiu L.-H."/>
            <person name="Gao Z.-H."/>
        </authorList>
    </citation>
    <scope>NUCLEOTIDE SEQUENCE [LARGE SCALE GENOMIC DNA]</scope>
    <source>
        <strain evidence="3 4">DHOA06</strain>
    </source>
</reference>
<dbReference type="RefSeq" id="WP_126675312.1">
    <property type="nucleotide sequence ID" value="NZ_RYZR01000008.1"/>
</dbReference>
<protein>
    <recommendedName>
        <fullName evidence="2">X-Tfes XVIPCD domain-containing protein</fullName>
    </recommendedName>
</protein>
<comment type="caution">
    <text evidence="3">The sequence shown here is derived from an EMBL/GenBank/DDBJ whole genome shotgun (WGS) entry which is preliminary data.</text>
</comment>
<dbReference type="Pfam" id="PF26363">
    <property type="entry name" value="Phospholipase-like"/>
    <property type="match status" value="1"/>
</dbReference>
<keyword evidence="4" id="KW-1185">Reference proteome</keyword>
<dbReference type="Pfam" id="PF20410">
    <property type="entry name" value="X-Tfes_XVIPCD"/>
    <property type="match status" value="2"/>
</dbReference>
<dbReference type="OrthoDB" id="9807902at2"/>
<evidence type="ECO:0000313" key="3">
    <source>
        <dbReference type="EMBL" id="RUL61606.1"/>
    </source>
</evidence>
<dbReference type="EMBL" id="RYZR01000008">
    <property type="protein sequence ID" value="RUL61606.1"/>
    <property type="molecule type" value="Genomic_DNA"/>
</dbReference>
<organism evidence="3 4">
    <name type="scientific">Dyella dinghuensis</name>
    <dbReference type="NCBI Taxonomy" id="1920169"/>
    <lineage>
        <taxon>Bacteria</taxon>
        <taxon>Pseudomonadati</taxon>
        <taxon>Pseudomonadota</taxon>
        <taxon>Gammaproteobacteria</taxon>
        <taxon>Lysobacterales</taxon>
        <taxon>Rhodanobacteraceae</taxon>
        <taxon>Dyella</taxon>
    </lineage>
</organism>
<name>A0A432LP30_9GAMM</name>
<feature type="domain" description="X-Tfes XVIPCD" evidence="2">
    <location>
        <begin position="679"/>
        <end position="782"/>
    </location>
</feature>
<sequence length="954" mass="103446">MSNELQQMQDEQELIQQLRARGDTASLQYANQVQKDYRDRQMEALSQDVYKAANGEGHPPLGWVRLSEHPELFRQYARDLRMSDAELNEALHSDQSGFRAEVYIPDPQILGPSFKPTVAFKGSSGEVKTSDGKHHDTTIEDFLGNNGPQSVGLETDYYDRAMGLGLEFKIHNIVVDFAGHSLAGGMASAAAAVTGYSATTFNAAGLHPLTAKRFCDQNNIPLYDASQHVTAYQVKGELLNDGVQGNIHAMDNSERAQLAMVLKEVSNLGTRLPDARHALNEWMQRIDLPLQAQQSTLAFMDKVAHGNADQLLRDLPLASGQVQLLEAMTRDAHGDLVPRDATMGLPELSARLAPVMEVLSVASLGARAGDTLGAVTSLPQHLGGNVLHGVGANVRHAGELRGEAAQINTQMDGEMRRQTEHVAVAAAAHARVAGAEISAQIDQAVGHARQWGTSLDAAVLRGIGHVVTHDAQQRLAMQADALERTGQRAVVQGAMQATADRLAGEHDAAALRRAGLSAEHATTAFANDYGQAQHDASAQAGEWVGRQLDGAGNAVQRVGDYQHEAFTATGAAVTGLSATGVALSTAALPSGQAHLNKAVDAVRHAAPTGNEAFQRHLMGATVAPSMDYYVQQREAAAREYLQHTPSLERPPHAPVTEHAPSKHEAAAKQTPSIPDHLRDFRHPDHPMQQPYQRALTKVHAMEDLNKVPHGEHSERMAAALVDTLHEARFGSLDRLELRGAGKHAQVVAHQSRPSVYMPERDVSVSVEHALSRTVGQRADDWSKRAMPHVHEPLPAIAAEWRPDPRTLPPHDLRHPDHPQHALYRQVHTHVADAYGKAGIPRSDTQLEHATAATLLQAQVTQVDWTQGNQVFVAQDRASGVIGPQSPLVIRQPDHVYGYRNDIVPAQAMQHAPEHSFQQMGQVAQQQAHEHQQFEMQRAHVGAQTPAMGLPGGGR</sequence>
<dbReference type="InterPro" id="IPR046519">
    <property type="entry name" value="X-Tfes_XVIPCD"/>
</dbReference>
<accession>A0A432LP30</accession>
<dbReference type="Proteomes" id="UP000267077">
    <property type="component" value="Unassembled WGS sequence"/>
</dbReference>
<dbReference type="AlphaFoldDB" id="A0A432LP30"/>
<proteinExistence type="predicted"/>
<evidence type="ECO:0000256" key="1">
    <source>
        <dbReference type="SAM" id="MobiDB-lite"/>
    </source>
</evidence>
<evidence type="ECO:0000313" key="4">
    <source>
        <dbReference type="Proteomes" id="UP000267077"/>
    </source>
</evidence>
<gene>
    <name evidence="3" type="ORF">EKH79_18435</name>
</gene>